<dbReference type="Proteomes" id="UP000028924">
    <property type="component" value="Unassembled WGS sequence"/>
</dbReference>
<accession>A0A087SC11</accession>
<organism evidence="2 3">
    <name type="scientific">Auxenochlorella protothecoides</name>
    <name type="common">Green microalga</name>
    <name type="synonym">Chlorella protothecoides</name>
    <dbReference type="NCBI Taxonomy" id="3075"/>
    <lineage>
        <taxon>Eukaryota</taxon>
        <taxon>Viridiplantae</taxon>
        <taxon>Chlorophyta</taxon>
        <taxon>core chlorophytes</taxon>
        <taxon>Trebouxiophyceae</taxon>
        <taxon>Chlorellales</taxon>
        <taxon>Chlorellaceae</taxon>
        <taxon>Auxenochlorella</taxon>
    </lineage>
</organism>
<name>A0A087SC11_AUXPR</name>
<dbReference type="RefSeq" id="XP_011396135.1">
    <property type="nucleotide sequence ID" value="XM_011397833.1"/>
</dbReference>
<gene>
    <name evidence="2" type="ORF">F751_3456</name>
</gene>
<keyword evidence="3" id="KW-1185">Reference proteome</keyword>
<sequence>MDPSGDESRLRRGAGCCGSEGNGKPAAWGASLGKALESANAGEPSGASAAADPGGGPCQGQ</sequence>
<evidence type="ECO:0000313" key="3">
    <source>
        <dbReference type="Proteomes" id="UP000028924"/>
    </source>
</evidence>
<evidence type="ECO:0000256" key="1">
    <source>
        <dbReference type="SAM" id="MobiDB-lite"/>
    </source>
</evidence>
<feature type="region of interest" description="Disordered" evidence="1">
    <location>
        <begin position="1"/>
        <end position="61"/>
    </location>
</feature>
<evidence type="ECO:0000313" key="2">
    <source>
        <dbReference type="EMBL" id="KFM23265.1"/>
    </source>
</evidence>
<reference evidence="2 3" key="1">
    <citation type="journal article" date="2014" name="BMC Genomics">
        <title>Oil accumulation mechanisms of the oleaginous microalga Chlorella protothecoides revealed through its genome, transcriptomes, and proteomes.</title>
        <authorList>
            <person name="Gao C."/>
            <person name="Wang Y."/>
            <person name="Shen Y."/>
            <person name="Yan D."/>
            <person name="He X."/>
            <person name="Dai J."/>
            <person name="Wu Q."/>
        </authorList>
    </citation>
    <scope>NUCLEOTIDE SEQUENCE [LARGE SCALE GENOMIC DNA]</scope>
    <source>
        <strain evidence="2 3">0710</strain>
    </source>
</reference>
<proteinExistence type="predicted"/>
<feature type="compositionally biased region" description="Low complexity" evidence="1">
    <location>
        <begin position="38"/>
        <end position="52"/>
    </location>
</feature>
<dbReference type="GeneID" id="23614847"/>
<protein>
    <submittedName>
        <fullName evidence="2">Uncharacterized protein</fullName>
    </submittedName>
</protein>
<dbReference type="AlphaFoldDB" id="A0A087SC11"/>
<feature type="compositionally biased region" description="Basic and acidic residues" evidence="1">
    <location>
        <begin position="1"/>
        <end position="10"/>
    </location>
</feature>
<dbReference type="EMBL" id="KL662089">
    <property type="protein sequence ID" value="KFM23265.1"/>
    <property type="molecule type" value="Genomic_DNA"/>
</dbReference>
<dbReference type="KEGG" id="apro:F751_3456"/>